<evidence type="ECO:0000256" key="7">
    <source>
        <dbReference type="ARBA" id="ARBA00023136"/>
    </source>
</evidence>
<dbReference type="GO" id="GO:0044718">
    <property type="term" value="P:siderophore transmembrane transport"/>
    <property type="evidence" value="ECO:0007669"/>
    <property type="project" value="TreeGrafter"/>
</dbReference>
<keyword evidence="6" id="KW-0798">TonB box</keyword>
<dbReference type="GO" id="GO:0009279">
    <property type="term" value="C:cell outer membrane"/>
    <property type="evidence" value="ECO:0007669"/>
    <property type="project" value="UniProtKB-SubCell"/>
</dbReference>
<dbReference type="SUPFAM" id="SSF56935">
    <property type="entry name" value="Porins"/>
    <property type="match status" value="1"/>
</dbReference>
<dbReference type="Pfam" id="PF00593">
    <property type="entry name" value="TonB_dep_Rec_b-barrel"/>
    <property type="match status" value="1"/>
</dbReference>
<protein>
    <recommendedName>
        <fullName evidence="10">TonB-dependent receptor-like beta-barrel domain-containing protein</fullName>
    </recommendedName>
</protein>
<evidence type="ECO:0000256" key="5">
    <source>
        <dbReference type="ARBA" id="ARBA00022729"/>
    </source>
</evidence>
<keyword evidence="5" id="KW-0732">Signal</keyword>
<feature type="non-terminal residue" evidence="11">
    <location>
        <position position="1"/>
    </location>
</feature>
<dbReference type="InterPro" id="IPR039426">
    <property type="entry name" value="TonB-dep_rcpt-like"/>
</dbReference>
<evidence type="ECO:0000256" key="8">
    <source>
        <dbReference type="ARBA" id="ARBA00023170"/>
    </source>
</evidence>
<dbReference type="PANTHER" id="PTHR30069">
    <property type="entry name" value="TONB-DEPENDENT OUTER MEMBRANE RECEPTOR"/>
    <property type="match status" value="1"/>
</dbReference>
<comment type="subcellular location">
    <subcellularLocation>
        <location evidence="1">Cell outer membrane</location>
        <topology evidence="1">Multi-pass membrane protein</topology>
    </subcellularLocation>
</comment>
<dbReference type="GO" id="GO:0015344">
    <property type="term" value="F:siderophore uptake transmembrane transporter activity"/>
    <property type="evidence" value="ECO:0007669"/>
    <property type="project" value="TreeGrafter"/>
</dbReference>
<evidence type="ECO:0000313" key="12">
    <source>
        <dbReference type="Proteomes" id="UP000051096"/>
    </source>
</evidence>
<keyword evidence="9" id="KW-0998">Cell outer membrane</keyword>
<gene>
    <name evidence="11" type="ORF">AMJ87_06785</name>
</gene>
<reference evidence="11 12" key="1">
    <citation type="journal article" date="2015" name="Microbiome">
        <title>Genomic resolution of linkages in carbon, nitrogen, and sulfur cycling among widespread estuary sediment bacteria.</title>
        <authorList>
            <person name="Baker B.J."/>
            <person name="Lazar C.S."/>
            <person name="Teske A.P."/>
            <person name="Dick G.J."/>
        </authorList>
    </citation>
    <scope>NUCLEOTIDE SEQUENCE [LARGE SCALE GENOMIC DNA]</scope>
    <source>
        <strain evidence="11">SM23_60</strain>
    </source>
</reference>
<accession>A0A0S8GHK1</accession>
<evidence type="ECO:0000256" key="1">
    <source>
        <dbReference type="ARBA" id="ARBA00004571"/>
    </source>
</evidence>
<comment type="caution">
    <text evidence="11">The sequence shown here is derived from an EMBL/GenBank/DDBJ whole genome shotgun (WGS) entry which is preliminary data.</text>
</comment>
<dbReference type="InterPro" id="IPR000531">
    <property type="entry name" value="Beta-barrel_TonB"/>
</dbReference>
<name>A0A0S8GHK1_UNCW3</name>
<dbReference type="Proteomes" id="UP000051096">
    <property type="component" value="Unassembled WGS sequence"/>
</dbReference>
<dbReference type="PANTHER" id="PTHR30069:SF29">
    <property type="entry name" value="HEMOGLOBIN AND HEMOGLOBIN-HAPTOGLOBIN-BINDING PROTEIN 1-RELATED"/>
    <property type="match status" value="1"/>
</dbReference>
<evidence type="ECO:0000256" key="9">
    <source>
        <dbReference type="ARBA" id="ARBA00023237"/>
    </source>
</evidence>
<organism evidence="11 12">
    <name type="scientific">candidate division WOR_3 bacterium SM23_60</name>
    <dbReference type="NCBI Taxonomy" id="1703780"/>
    <lineage>
        <taxon>Bacteria</taxon>
        <taxon>Bacteria division WOR-3</taxon>
    </lineage>
</organism>
<dbReference type="EMBL" id="LJUO01000056">
    <property type="protein sequence ID" value="KPK71723.1"/>
    <property type="molecule type" value="Genomic_DNA"/>
</dbReference>
<evidence type="ECO:0000259" key="10">
    <source>
        <dbReference type="Pfam" id="PF00593"/>
    </source>
</evidence>
<keyword evidence="8" id="KW-0675">Receptor</keyword>
<keyword evidence="2" id="KW-0813">Transport</keyword>
<evidence type="ECO:0000256" key="3">
    <source>
        <dbReference type="ARBA" id="ARBA00022452"/>
    </source>
</evidence>
<sequence length="414" mass="47207">LGFYLNGSYVETTGYRVNSQYDLSSLYSNMYYNAMIPLRLDIMYASGEYGMYGGTLNSLQASGKNDFGDVALVFGNDRHRAALYYTANRNDYRGISTDTLYENITRNYGIDINNQNIINGYTIAYQLMGVISDTKSDFVGEHTLRSLNARAAIQKSYRMLSLALGAHTEWYDERELLYAPHVTVDFFFSDSARLSAQISRNFRNPSLLELYGPTDIPYVYNWTGGNSTLLPEYVWQQEISLCWCRSSITLYRHDYKNMIVPCCGDTSIPQNVASWQRTGMEGYITYLLHLAQDTSTQSNTAISAGLSGNYTFTGDSLLSGPESHVRGFIAFMRETRRFGLELIVRAEYAGRRCNELGHDEQPFTVLSAIAHIRFITLSFSIHFDNVLNESYAYIGGYENTPRNERFSITWEFWD</sequence>
<proteinExistence type="predicted"/>
<keyword evidence="3" id="KW-1134">Transmembrane beta strand</keyword>
<evidence type="ECO:0000256" key="6">
    <source>
        <dbReference type="ARBA" id="ARBA00023077"/>
    </source>
</evidence>
<feature type="domain" description="TonB-dependent receptor-like beta-barrel" evidence="10">
    <location>
        <begin position="18"/>
        <end position="348"/>
    </location>
</feature>
<dbReference type="AlphaFoldDB" id="A0A0S8GHK1"/>
<evidence type="ECO:0000256" key="2">
    <source>
        <dbReference type="ARBA" id="ARBA00022448"/>
    </source>
</evidence>
<keyword evidence="7" id="KW-0472">Membrane</keyword>
<dbReference type="Gene3D" id="2.40.170.20">
    <property type="entry name" value="TonB-dependent receptor, beta-barrel domain"/>
    <property type="match status" value="1"/>
</dbReference>
<dbReference type="InterPro" id="IPR036942">
    <property type="entry name" value="Beta-barrel_TonB_sf"/>
</dbReference>
<evidence type="ECO:0000256" key="4">
    <source>
        <dbReference type="ARBA" id="ARBA00022692"/>
    </source>
</evidence>
<evidence type="ECO:0000313" key="11">
    <source>
        <dbReference type="EMBL" id="KPK71723.1"/>
    </source>
</evidence>
<keyword evidence="4" id="KW-0812">Transmembrane</keyword>